<gene>
    <name evidence="1" type="ORF">A3K91_2611</name>
</gene>
<organism evidence="1 2">
    <name type="scientific">Psychrobacter alimentarius</name>
    <dbReference type="NCBI Taxonomy" id="261164"/>
    <lineage>
        <taxon>Bacteria</taxon>
        <taxon>Pseudomonadati</taxon>
        <taxon>Pseudomonadota</taxon>
        <taxon>Gammaproteobacteria</taxon>
        <taxon>Moraxellales</taxon>
        <taxon>Moraxellaceae</taxon>
        <taxon>Psychrobacter</taxon>
    </lineage>
</organism>
<dbReference type="RefSeq" id="WP_062845665.1">
    <property type="nucleotide sequence ID" value="NZ_CP014945.1"/>
</dbReference>
<name>A0ABM6A179_9GAMM</name>
<protein>
    <submittedName>
        <fullName evidence="1">Type II restriction-modification system restriction subunit</fullName>
    </submittedName>
</protein>
<accession>A0ABM6A179</accession>
<dbReference type="GeneID" id="33059434"/>
<dbReference type="Pfam" id="PF09563">
    <property type="entry name" value="RE_LlaJI"/>
    <property type="match status" value="1"/>
</dbReference>
<dbReference type="InterPro" id="IPR018579">
    <property type="entry name" value="Restrct_endonuc_II_LlaJI"/>
</dbReference>
<keyword evidence="2" id="KW-1185">Reference proteome</keyword>
<reference evidence="1 2" key="1">
    <citation type="submission" date="2016-03" db="EMBL/GenBank/DDBJ databases">
        <title>Genome sequencing of Psychrobacter alimentarius PAMC 27889.</title>
        <authorList>
            <person name="Lee J."/>
            <person name="Kim O.-S."/>
        </authorList>
    </citation>
    <scope>NUCLEOTIDE SEQUENCE [LARGE SCALE GENOMIC DNA]</scope>
    <source>
        <strain evidence="1 2">PAMC 27889</strain>
    </source>
</reference>
<dbReference type="EMBL" id="CP014945">
    <property type="protein sequence ID" value="AMT98182.1"/>
    <property type="molecule type" value="Genomic_DNA"/>
</dbReference>
<evidence type="ECO:0000313" key="2">
    <source>
        <dbReference type="Proteomes" id="UP000076104"/>
    </source>
</evidence>
<proteinExistence type="predicted"/>
<sequence>MLNHINDYKGIALSDLCRNATNIDGDEFVGIKFDWNTHESKFDISIVFPLGYRIGIDNEAIRSDILSLISLLTEYGDNKSTLAHQKSNSFVQYYSFPIQAYMNIMYDFLDRGRYYTEQDETYTRGNSGRVSWNRTIRHERPIVQKKGIAYLTMQVRKRNDTDKNLITEISKYCVYDSFLKLGWLYGYNLPPKPAIKFNKNIFLSVLREKLAITHKDRDKRLIKDMLDIVSFVDTTEKSEQDFYFGTYKFEYIWEKLIDNIFGIKEKSLYFPKSTWTLFYSNNKENRALLPDTILKEQDIVVLDAKYYRYGETSAASHLPSSSSINKQITYGEYIFNNYKDEGDIYNAFIMPFRRSNEFFNTELNYLAIGVAKSDWKKNDKHYELVLGVLADVKHLMSVRVKPNNKEVHELLSIVRETIQQL</sequence>
<dbReference type="Proteomes" id="UP000076104">
    <property type="component" value="Chromosome"/>
</dbReference>
<evidence type="ECO:0000313" key="1">
    <source>
        <dbReference type="EMBL" id="AMT98182.1"/>
    </source>
</evidence>